<name>A0ABP1I715_9EUKA</name>
<keyword evidence="1" id="KW-1133">Transmembrane helix</keyword>
<comment type="caution">
    <text evidence="2">The sequence shown here is derived from an EMBL/GenBank/DDBJ whole genome shotgun (WGS) entry which is preliminary data.</text>
</comment>
<gene>
    <name evidence="2" type="ORF">HINF_LOCUS22217</name>
</gene>
<evidence type="ECO:0000256" key="1">
    <source>
        <dbReference type="SAM" id="Phobius"/>
    </source>
</evidence>
<keyword evidence="3" id="KW-1185">Reference proteome</keyword>
<dbReference type="Proteomes" id="UP001642409">
    <property type="component" value="Unassembled WGS sequence"/>
</dbReference>
<dbReference type="EMBL" id="CAXDID020000062">
    <property type="protein sequence ID" value="CAL6010718.1"/>
    <property type="molecule type" value="Genomic_DNA"/>
</dbReference>
<reference evidence="2 3" key="1">
    <citation type="submission" date="2024-07" db="EMBL/GenBank/DDBJ databases">
        <authorList>
            <person name="Akdeniz Z."/>
        </authorList>
    </citation>
    <scope>NUCLEOTIDE SEQUENCE [LARGE SCALE GENOMIC DNA]</scope>
</reference>
<evidence type="ECO:0000313" key="2">
    <source>
        <dbReference type="EMBL" id="CAL6010718.1"/>
    </source>
</evidence>
<feature type="transmembrane region" description="Helical" evidence="1">
    <location>
        <begin position="16"/>
        <end position="39"/>
    </location>
</feature>
<keyword evidence="1" id="KW-0472">Membrane</keyword>
<proteinExistence type="predicted"/>
<sequence>MNSQQLSDRAFWRSHIFAFKLYIFGSSLIQIPICALRNVKFAKHNLQRRRLCQLACRGLYTQYLTRVMAPEHSAVVTTAFHQSLKCRILQAHWCLALFFTHSLWRKWEITGLDIQARGPSEFRRRHTHRIPTVVHAKRASREQCSSPRVLAWFEVNTISDVTILPCTKYVWINVQVIKMTQNIIHERRI</sequence>
<organism evidence="2 3">
    <name type="scientific">Hexamita inflata</name>
    <dbReference type="NCBI Taxonomy" id="28002"/>
    <lineage>
        <taxon>Eukaryota</taxon>
        <taxon>Metamonada</taxon>
        <taxon>Diplomonadida</taxon>
        <taxon>Hexamitidae</taxon>
        <taxon>Hexamitinae</taxon>
        <taxon>Hexamita</taxon>
    </lineage>
</organism>
<protein>
    <submittedName>
        <fullName evidence="2">Hypothetical_protein</fullName>
    </submittedName>
</protein>
<evidence type="ECO:0000313" key="3">
    <source>
        <dbReference type="Proteomes" id="UP001642409"/>
    </source>
</evidence>
<accession>A0ABP1I715</accession>
<keyword evidence="1" id="KW-0812">Transmembrane</keyword>